<dbReference type="GO" id="GO:0016987">
    <property type="term" value="F:sigma factor activity"/>
    <property type="evidence" value="ECO:0007669"/>
    <property type="project" value="UniProtKB-KW"/>
</dbReference>
<evidence type="ECO:0000313" key="8">
    <source>
        <dbReference type="EMBL" id="RGD60365.1"/>
    </source>
</evidence>
<dbReference type="Gene3D" id="1.10.10.10">
    <property type="entry name" value="Winged helix-like DNA-binding domain superfamily/Winged helix DNA-binding domain"/>
    <property type="match status" value="1"/>
</dbReference>
<dbReference type="GO" id="GO:0003677">
    <property type="term" value="F:DNA binding"/>
    <property type="evidence" value="ECO:0007669"/>
    <property type="project" value="InterPro"/>
</dbReference>
<dbReference type="InterPro" id="IPR013324">
    <property type="entry name" value="RNA_pol_sigma_r3/r4-like"/>
</dbReference>
<dbReference type="InterPro" id="IPR014284">
    <property type="entry name" value="RNA_pol_sigma-70_dom"/>
</dbReference>
<dbReference type="SUPFAM" id="SSF88659">
    <property type="entry name" value="Sigma3 and sigma4 domains of RNA polymerase sigma factors"/>
    <property type="match status" value="1"/>
</dbReference>
<comment type="caution">
    <text evidence="8">The sequence shown here is derived from an EMBL/GenBank/DDBJ whole genome shotgun (WGS) entry which is preliminary data.</text>
</comment>
<sequence>MWRVQSAERPGAGTDGPVGRSGPVPPAGLPPGPAAAAPPDLTEAVRAAQGGDEEAFRLLFRTVQPGLLRYLRVLVGGRPEGAQDAEDIASEAWLQIARDLRGFSGDGDGFRGWAATIARHRALDHLRARRRRPVADLPFEQLVELAAGDDTARAALATVGTADALALISRLPRDQAEAVLLRVVMELDAESAARVLGKRAGSVRMAAHRGLRRLAKLVEPLASGGGIPAARSGEVAARGGGVTGGAGAGTAEGTVDGTTDTAAAGVGAGEAAGRPAGKAAKKSSPQGVTERRAATLKDMR</sequence>
<dbReference type="GO" id="GO:0006352">
    <property type="term" value="P:DNA-templated transcription initiation"/>
    <property type="evidence" value="ECO:0007669"/>
    <property type="project" value="InterPro"/>
</dbReference>
<organism evidence="8 9">
    <name type="scientific">Kitasatospora xanthocidica</name>
    <dbReference type="NCBI Taxonomy" id="83382"/>
    <lineage>
        <taxon>Bacteria</taxon>
        <taxon>Bacillati</taxon>
        <taxon>Actinomycetota</taxon>
        <taxon>Actinomycetes</taxon>
        <taxon>Kitasatosporales</taxon>
        <taxon>Streptomycetaceae</taxon>
        <taxon>Kitasatospora</taxon>
    </lineage>
</organism>
<evidence type="ECO:0000256" key="4">
    <source>
        <dbReference type="ARBA" id="ARBA00023163"/>
    </source>
</evidence>
<evidence type="ECO:0000259" key="7">
    <source>
        <dbReference type="Pfam" id="PF08281"/>
    </source>
</evidence>
<evidence type="ECO:0000256" key="1">
    <source>
        <dbReference type="ARBA" id="ARBA00010641"/>
    </source>
</evidence>
<evidence type="ECO:0000313" key="9">
    <source>
        <dbReference type="Proteomes" id="UP000263377"/>
    </source>
</evidence>
<dbReference type="AlphaFoldDB" id="A0A372ZYU6"/>
<feature type="region of interest" description="Disordered" evidence="5">
    <location>
        <begin position="1"/>
        <end position="38"/>
    </location>
</feature>
<keyword evidence="3" id="KW-0731">Sigma factor</keyword>
<evidence type="ECO:0000259" key="6">
    <source>
        <dbReference type="Pfam" id="PF04542"/>
    </source>
</evidence>
<accession>A0A372ZYU6</accession>
<evidence type="ECO:0000256" key="2">
    <source>
        <dbReference type="ARBA" id="ARBA00023015"/>
    </source>
</evidence>
<dbReference type="PANTHER" id="PTHR43133">
    <property type="entry name" value="RNA POLYMERASE ECF-TYPE SIGMA FACTO"/>
    <property type="match status" value="1"/>
</dbReference>
<dbReference type="Gene3D" id="1.10.1740.10">
    <property type="match status" value="1"/>
</dbReference>
<dbReference type="EMBL" id="QVIG01000001">
    <property type="protein sequence ID" value="RGD60365.1"/>
    <property type="molecule type" value="Genomic_DNA"/>
</dbReference>
<evidence type="ECO:0000256" key="5">
    <source>
        <dbReference type="SAM" id="MobiDB-lite"/>
    </source>
</evidence>
<proteinExistence type="inferred from homology"/>
<feature type="region of interest" description="Disordered" evidence="5">
    <location>
        <begin position="244"/>
        <end position="300"/>
    </location>
</feature>
<comment type="similarity">
    <text evidence="1">Belongs to the sigma-70 factor family. ECF subfamily.</text>
</comment>
<reference evidence="8 9" key="1">
    <citation type="submission" date="2018-08" db="EMBL/GenBank/DDBJ databases">
        <title>Diversity &amp; Physiological Properties of Lignin-Decomposing Actinobacteria from Soil.</title>
        <authorList>
            <person name="Roh S.G."/>
            <person name="Kim S.B."/>
        </authorList>
    </citation>
    <scope>NUCLEOTIDE SEQUENCE [LARGE SCALE GENOMIC DNA]</scope>
    <source>
        <strain evidence="8 9">MMS17-GH009</strain>
    </source>
</reference>
<dbReference type="InterPro" id="IPR013249">
    <property type="entry name" value="RNA_pol_sigma70_r4_t2"/>
</dbReference>
<keyword evidence="2" id="KW-0805">Transcription regulation</keyword>
<feature type="domain" description="RNA polymerase sigma-70 region 2" evidence="6">
    <location>
        <begin position="59"/>
        <end position="132"/>
    </location>
</feature>
<gene>
    <name evidence="8" type="ORF">DR950_23535</name>
</gene>
<dbReference type="NCBIfam" id="TIGR02937">
    <property type="entry name" value="sigma70-ECF"/>
    <property type="match status" value="1"/>
</dbReference>
<dbReference type="InterPro" id="IPR039425">
    <property type="entry name" value="RNA_pol_sigma-70-like"/>
</dbReference>
<protein>
    <submittedName>
        <fullName evidence="8">RNA polymerase sigma factor</fullName>
    </submittedName>
</protein>
<dbReference type="InterPro" id="IPR007627">
    <property type="entry name" value="RNA_pol_sigma70_r2"/>
</dbReference>
<dbReference type="PANTHER" id="PTHR43133:SF66">
    <property type="entry name" value="ECF RNA POLYMERASE SIGMA FACTOR SIGK"/>
    <property type="match status" value="1"/>
</dbReference>
<feature type="compositionally biased region" description="Pro residues" evidence="5">
    <location>
        <begin position="23"/>
        <end position="33"/>
    </location>
</feature>
<feature type="compositionally biased region" description="Low complexity" evidence="5">
    <location>
        <begin position="251"/>
        <end position="278"/>
    </location>
</feature>
<keyword evidence="4" id="KW-0804">Transcription</keyword>
<feature type="compositionally biased region" description="Basic and acidic residues" evidence="5">
    <location>
        <begin position="289"/>
        <end position="300"/>
    </location>
</feature>
<dbReference type="SUPFAM" id="SSF88946">
    <property type="entry name" value="Sigma2 domain of RNA polymerase sigma factors"/>
    <property type="match status" value="1"/>
</dbReference>
<dbReference type="Proteomes" id="UP000263377">
    <property type="component" value="Unassembled WGS sequence"/>
</dbReference>
<dbReference type="InterPro" id="IPR013325">
    <property type="entry name" value="RNA_pol_sigma_r2"/>
</dbReference>
<keyword evidence="9" id="KW-1185">Reference proteome</keyword>
<dbReference type="Pfam" id="PF04542">
    <property type="entry name" value="Sigma70_r2"/>
    <property type="match status" value="1"/>
</dbReference>
<name>A0A372ZYU6_9ACTN</name>
<feature type="domain" description="RNA polymerase sigma factor 70 region 4 type 2" evidence="7">
    <location>
        <begin position="165"/>
        <end position="214"/>
    </location>
</feature>
<evidence type="ECO:0000256" key="3">
    <source>
        <dbReference type="ARBA" id="ARBA00023082"/>
    </source>
</evidence>
<dbReference type="InterPro" id="IPR036388">
    <property type="entry name" value="WH-like_DNA-bd_sf"/>
</dbReference>
<dbReference type="Pfam" id="PF08281">
    <property type="entry name" value="Sigma70_r4_2"/>
    <property type="match status" value="1"/>
</dbReference>
<dbReference type="RefSeq" id="WP_117488467.1">
    <property type="nucleotide sequence ID" value="NZ_QVIG01000001.1"/>
</dbReference>